<dbReference type="FunFam" id="3.30.160.60:FF:000710">
    <property type="entry name" value="Zinc finger protein 768"/>
    <property type="match status" value="1"/>
</dbReference>
<comment type="subcellular location">
    <subcellularLocation>
        <location evidence="1">Nucleus</location>
    </subcellularLocation>
</comment>
<organism evidence="19 20">
    <name type="scientific">Gryllus longicercus</name>
    <dbReference type="NCBI Taxonomy" id="2509291"/>
    <lineage>
        <taxon>Eukaryota</taxon>
        <taxon>Metazoa</taxon>
        <taxon>Ecdysozoa</taxon>
        <taxon>Arthropoda</taxon>
        <taxon>Hexapoda</taxon>
        <taxon>Insecta</taxon>
        <taxon>Pterygota</taxon>
        <taxon>Neoptera</taxon>
        <taxon>Polyneoptera</taxon>
        <taxon>Orthoptera</taxon>
        <taxon>Ensifera</taxon>
        <taxon>Gryllidea</taxon>
        <taxon>Grylloidea</taxon>
        <taxon>Gryllidae</taxon>
        <taxon>Gryllinae</taxon>
        <taxon>Gryllus</taxon>
    </lineage>
</organism>
<keyword evidence="20" id="KW-1185">Reference proteome</keyword>
<name>A0AAN9VX81_9ORTH</name>
<feature type="binding site" evidence="15">
    <location>
        <position position="201"/>
    </location>
    <ligand>
        <name>Zn(2+)</name>
        <dbReference type="ChEBI" id="CHEBI:29105"/>
    </ligand>
</feature>
<feature type="binding site" evidence="15">
    <location>
        <position position="198"/>
    </location>
    <ligand>
        <name>Zn(2+)</name>
        <dbReference type="ChEBI" id="CHEBI:29105"/>
    </ligand>
</feature>
<evidence type="ECO:0000256" key="2">
    <source>
        <dbReference type="ARBA" id="ARBA00006991"/>
    </source>
</evidence>
<sequence>MSNRRCAAKTCFNLQGCRPNLKFFPFPKDETACRQWVTNCGRTDLFDKSIEQLSKLLLCADHFEPHWFLNPKYKTVFVRTGQPIPTIFHNNLADFVPKSLKKQFELKYAPKNETGGMEPSDVEINYDSGQRNPMILENALLPKHGCHKMCRLCACLVYEDKLISIFSEEAKRETLLLKINRLLPDKVEIDDGLPHHVCETCISKVNDCNHTVDTFIAADKKLRDLFQSPHPAAQSLTYIKLEEDCPEKASPTSIFELQTSGETSDKEHPSVLDFKRNGEVNENTRLFIINSVNAEENNSRETPNVNIKTCDEYCEPLDDNCHNTYAVEFFPSEQCENSEIVNNIGVIVPDTEKVYMCLVCRKIFKEKDKLLMHEISEHAVETNVPEPPKADEMRSSSLTSAITTTNSLTTVSSSNSKKYKRRGTHTCLDCGTSFPGLKPLNRHIREYHIPAENICEFCGAHYKIKSQLEVHRRLHTDEKPFSCTVCNESFHFKKALKRHKRSHIEPKSLTCNVCNKTFTNRSAMWRHEQIHSTNRSVLCYLCGKVLSNSQSLRVHMRTHSTDRPCSCPTCGKTFRDNISVNKHMIMHSAIKNFKCDICGRAFYSKGLVKQHKLSHSGVKPHKCEVCGAAFNRLGNLNQHKKKHIQDGTLDHVRPNLTHMCVICGKMMKSELTLKYHLAKHTGEKKPFDCEVCGKRFVAVDPYRVHMRIHTGERPYECSHCDKTFRSAFTLKQHSALHKDEFPYPCTFCERRFKRLQSLIVHKRTHTGEKPHPCPICGRGFAQKGDMIKHTKTHNRERKPVTMELEHITELVLSDTEITSEFLIDMPIVEVETEMNSDMHVQIQSDIHSQIQAGIDAEMKSSIESQIHPVIDSDIQSNIHSDIAPCIHMEIQPDIPSDMTSDITTGITPEDLQSEIHLKIDSGIYQQ</sequence>
<dbReference type="EMBL" id="JAZDUA010000030">
    <property type="protein sequence ID" value="KAK7872003.1"/>
    <property type="molecule type" value="Genomic_DNA"/>
</dbReference>
<dbReference type="FunFam" id="3.30.160.60:FF:000072">
    <property type="entry name" value="zinc finger protein 143 isoform X1"/>
    <property type="match status" value="1"/>
</dbReference>
<keyword evidence="6 13" id="KW-0863">Zinc-finger</keyword>
<dbReference type="Pfam" id="PF00096">
    <property type="entry name" value="zf-C2H2"/>
    <property type="match status" value="6"/>
</dbReference>
<dbReference type="Pfam" id="PF13912">
    <property type="entry name" value="zf-C2H2_6"/>
    <property type="match status" value="3"/>
</dbReference>
<keyword evidence="12" id="KW-0539">Nucleus</keyword>
<dbReference type="Pfam" id="PF07776">
    <property type="entry name" value="zf-AD"/>
    <property type="match status" value="1"/>
</dbReference>
<keyword evidence="3" id="KW-1017">Isopeptide bond</keyword>
<feature type="domain" description="C2H2-type" evidence="16">
    <location>
        <begin position="743"/>
        <end position="770"/>
    </location>
</feature>
<dbReference type="AlphaFoldDB" id="A0AAN9VX81"/>
<dbReference type="GO" id="GO:0040029">
    <property type="term" value="P:epigenetic regulation of gene expression"/>
    <property type="evidence" value="ECO:0007669"/>
    <property type="project" value="UniProtKB-ARBA"/>
</dbReference>
<reference evidence="19 20" key="1">
    <citation type="submission" date="2024-03" db="EMBL/GenBank/DDBJ databases">
        <title>The genome assembly and annotation of the cricket Gryllus longicercus Weissman &amp; Gray.</title>
        <authorList>
            <person name="Szrajer S."/>
            <person name="Gray D."/>
            <person name="Ylla G."/>
        </authorList>
    </citation>
    <scope>NUCLEOTIDE SEQUENCE [LARGE SCALE GENOMIC DNA]</scope>
    <source>
        <strain evidence="19">DAG 2021-001</strain>
        <tissue evidence="19">Whole body minus gut</tissue>
    </source>
</reference>
<evidence type="ECO:0000256" key="7">
    <source>
        <dbReference type="ARBA" id="ARBA00022833"/>
    </source>
</evidence>
<feature type="domain" description="C2H2-type" evidence="16">
    <location>
        <begin position="537"/>
        <end position="564"/>
    </location>
</feature>
<feature type="domain" description="C2H2-type" evidence="16">
    <location>
        <begin position="355"/>
        <end position="383"/>
    </location>
</feature>
<dbReference type="SMART" id="SM00692">
    <property type="entry name" value="DM3"/>
    <property type="match status" value="1"/>
</dbReference>
<feature type="domain" description="C2H2-type" evidence="16">
    <location>
        <begin position="481"/>
        <end position="508"/>
    </location>
</feature>
<feature type="domain" description="C2H2-type" evidence="16">
    <location>
        <begin position="593"/>
        <end position="620"/>
    </location>
</feature>
<dbReference type="PROSITE" id="PS51915">
    <property type="entry name" value="ZAD"/>
    <property type="match status" value="1"/>
</dbReference>
<evidence type="ECO:0000313" key="20">
    <source>
        <dbReference type="Proteomes" id="UP001378592"/>
    </source>
</evidence>
<evidence type="ECO:0000256" key="4">
    <source>
        <dbReference type="ARBA" id="ARBA00022723"/>
    </source>
</evidence>
<feature type="domain" description="C2H2-type" evidence="16">
    <location>
        <begin position="425"/>
        <end position="453"/>
    </location>
</feature>
<dbReference type="SMART" id="SM00980">
    <property type="entry name" value="THAP"/>
    <property type="match status" value="1"/>
</dbReference>
<evidence type="ECO:0000256" key="5">
    <source>
        <dbReference type="ARBA" id="ARBA00022737"/>
    </source>
</evidence>
<dbReference type="GO" id="GO:0000978">
    <property type="term" value="F:RNA polymerase II cis-regulatory region sequence-specific DNA binding"/>
    <property type="evidence" value="ECO:0007669"/>
    <property type="project" value="TreeGrafter"/>
</dbReference>
<feature type="binding site" evidence="15">
    <location>
        <position position="153"/>
    </location>
    <ligand>
        <name>Zn(2+)</name>
        <dbReference type="ChEBI" id="CHEBI:29105"/>
    </ligand>
</feature>
<comment type="similarity">
    <text evidence="2">Belongs to the krueppel C2H2-type zinc-finger protein family.</text>
</comment>
<feature type="domain" description="C2H2-type" evidence="16">
    <location>
        <begin position="565"/>
        <end position="592"/>
    </location>
</feature>
<feature type="domain" description="THAP-type" evidence="17">
    <location>
        <begin position="1"/>
        <end position="88"/>
    </location>
</feature>
<dbReference type="GO" id="GO:0003682">
    <property type="term" value="F:chromatin binding"/>
    <property type="evidence" value="ECO:0007669"/>
    <property type="project" value="UniProtKB-ARBA"/>
</dbReference>
<dbReference type="PANTHER" id="PTHR24393">
    <property type="entry name" value="ZINC FINGER PROTEIN"/>
    <property type="match status" value="1"/>
</dbReference>
<dbReference type="SMART" id="SM00355">
    <property type="entry name" value="ZnF_C2H2"/>
    <property type="match status" value="14"/>
</dbReference>
<dbReference type="InterPro" id="IPR006612">
    <property type="entry name" value="THAP_Znf"/>
</dbReference>
<dbReference type="InterPro" id="IPR013087">
    <property type="entry name" value="Znf_C2H2_type"/>
</dbReference>
<dbReference type="SMART" id="SM00868">
    <property type="entry name" value="zf-AD"/>
    <property type="match status" value="1"/>
</dbReference>
<evidence type="ECO:0000256" key="15">
    <source>
        <dbReference type="PROSITE-ProRule" id="PRU01263"/>
    </source>
</evidence>
<dbReference type="FunFam" id="3.30.160.60:FF:000012">
    <property type="entry name" value="RB-associated KRAB zinc finger protein-like"/>
    <property type="match status" value="1"/>
</dbReference>
<dbReference type="Proteomes" id="UP001378592">
    <property type="component" value="Unassembled WGS sequence"/>
</dbReference>
<dbReference type="PROSITE" id="PS50157">
    <property type="entry name" value="ZINC_FINGER_C2H2_2"/>
    <property type="match status" value="14"/>
</dbReference>
<protein>
    <recommendedName>
        <fullName evidence="21">Zinc finger protein</fullName>
    </recommendedName>
</protein>
<accession>A0AAN9VX81</accession>
<dbReference type="GO" id="GO:0000785">
    <property type="term" value="C:chromatin"/>
    <property type="evidence" value="ECO:0007669"/>
    <property type="project" value="UniProtKB-ARBA"/>
</dbReference>
<feature type="domain" description="C2H2-type" evidence="16">
    <location>
        <begin position="453"/>
        <end position="480"/>
    </location>
</feature>
<dbReference type="SUPFAM" id="SSF57716">
    <property type="entry name" value="Glucocorticoid receptor-like (DNA-binding domain)"/>
    <property type="match status" value="2"/>
</dbReference>
<keyword evidence="11" id="KW-0804">Transcription</keyword>
<evidence type="ECO:0000256" key="13">
    <source>
        <dbReference type="PROSITE-ProRule" id="PRU00042"/>
    </source>
</evidence>
<evidence type="ECO:0000256" key="11">
    <source>
        <dbReference type="ARBA" id="ARBA00023163"/>
    </source>
</evidence>
<evidence type="ECO:0000313" key="19">
    <source>
        <dbReference type="EMBL" id="KAK7872003.1"/>
    </source>
</evidence>
<evidence type="ECO:0000259" key="18">
    <source>
        <dbReference type="PROSITE" id="PS51915"/>
    </source>
</evidence>
<gene>
    <name evidence="19" type="ORF">R5R35_004519</name>
</gene>
<evidence type="ECO:0000256" key="6">
    <source>
        <dbReference type="ARBA" id="ARBA00022771"/>
    </source>
</evidence>
<comment type="caution">
    <text evidence="19">The sequence shown here is derived from an EMBL/GenBank/DDBJ whole genome shotgun (WGS) entry which is preliminary data.</text>
</comment>
<proteinExistence type="inferred from homology"/>
<evidence type="ECO:0000256" key="3">
    <source>
        <dbReference type="ARBA" id="ARBA00022499"/>
    </source>
</evidence>
<keyword evidence="7 15" id="KW-0862">Zinc</keyword>
<keyword evidence="8" id="KW-0832">Ubl conjugation</keyword>
<evidence type="ECO:0000256" key="8">
    <source>
        <dbReference type="ARBA" id="ARBA00022843"/>
    </source>
</evidence>
<dbReference type="PROSITE" id="PS00028">
    <property type="entry name" value="ZINC_FINGER_C2H2_1"/>
    <property type="match status" value="13"/>
</dbReference>
<feature type="domain" description="C2H2-type" evidence="16">
    <location>
        <begin position="687"/>
        <end position="714"/>
    </location>
</feature>
<dbReference type="Gene3D" id="3.40.1800.20">
    <property type="match status" value="1"/>
</dbReference>
<keyword evidence="9" id="KW-0805">Transcription regulation</keyword>
<evidence type="ECO:0000259" key="17">
    <source>
        <dbReference type="PROSITE" id="PS50950"/>
    </source>
</evidence>
<evidence type="ECO:0000256" key="14">
    <source>
        <dbReference type="PROSITE-ProRule" id="PRU00309"/>
    </source>
</evidence>
<evidence type="ECO:0000256" key="1">
    <source>
        <dbReference type="ARBA" id="ARBA00004123"/>
    </source>
</evidence>
<evidence type="ECO:0000259" key="16">
    <source>
        <dbReference type="PROSITE" id="PS50157"/>
    </source>
</evidence>
<feature type="binding site" evidence="15">
    <location>
        <position position="150"/>
    </location>
    <ligand>
        <name>Zn(2+)</name>
        <dbReference type="ChEBI" id="CHEBI:29105"/>
    </ligand>
</feature>
<dbReference type="PANTHER" id="PTHR24393:SF15">
    <property type="entry name" value="IP01243P-RELATED"/>
    <property type="match status" value="1"/>
</dbReference>
<dbReference type="GO" id="GO:0005634">
    <property type="term" value="C:nucleus"/>
    <property type="evidence" value="ECO:0007669"/>
    <property type="project" value="UniProtKB-SubCell"/>
</dbReference>
<feature type="domain" description="C2H2-type" evidence="16">
    <location>
        <begin position="509"/>
        <end position="536"/>
    </location>
</feature>
<feature type="domain" description="ZAD" evidence="18">
    <location>
        <begin position="148"/>
        <end position="225"/>
    </location>
</feature>
<dbReference type="FunFam" id="3.30.160.60:FF:000446">
    <property type="entry name" value="Zinc finger protein"/>
    <property type="match status" value="1"/>
</dbReference>
<keyword evidence="5" id="KW-0677">Repeat</keyword>
<feature type="domain" description="C2H2-type" evidence="16">
    <location>
        <begin position="715"/>
        <end position="742"/>
    </location>
</feature>
<dbReference type="PROSITE" id="PS50950">
    <property type="entry name" value="ZF_THAP"/>
    <property type="match status" value="1"/>
</dbReference>
<evidence type="ECO:0000256" key="9">
    <source>
        <dbReference type="ARBA" id="ARBA00023015"/>
    </source>
</evidence>
<dbReference type="FunFam" id="3.30.160.60:FF:000624">
    <property type="entry name" value="zinc finger protein 697"/>
    <property type="match status" value="1"/>
</dbReference>
<dbReference type="Pfam" id="PF05485">
    <property type="entry name" value="THAP"/>
    <property type="match status" value="1"/>
</dbReference>
<dbReference type="SUPFAM" id="SSF57667">
    <property type="entry name" value="beta-beta-alpha zinc fingers"/>
    <property type="match status" value="7"/>
</dbReference>
<dbReference type="InterPro" id="IPR036236">
    <property type="entry name" value="Znf_C2H2_sf"/>
</dbReference>
<evidence type="ECO:0008006" key="21">
    <source>
        <dbReference type="Google" id="ProtNLM"/>
    </source>
</evidence>
<dbReference type="GO" id="GO:0008270">
    <property type="term" value="F:zinc ion binding"/>
    <property type="evidence" value="ECO:0007669"/>
    <property type="project" value="UniProtKB-UniRule"/>
</dbReference>
<keyword evidence="10 14" id="KW-0238">DNA-binding</keyword>
<feature type="domain" description="C2H2-type" evidence="16">
    <location>
        <begin position="771"/>
        <end position="798"/>
    </location>
</feature>
<dbReference type="InterPro" id="IPR012934">
    <property type="entry name" value="Znf_AD"/>
</dbReference>
<evidence type="ECO:0000256" key="10">
    <source>
        <dbReference type="ARBA" id="ARBA00023125"/>
    </source>
</evidence>
<dbReference type="GO" id="GO:0001228">
    <property type="term" value="F:DNA-binding transcription activator activity, RNA polymerase II-specific"/>
    <property type="evidence" value="ECO:0007669"/>
    <property type="project" value="TreeGrafter"/>
</dbReference>
<keyword evidence="4 15" id="KW-0479">Metal-binding</keyword>
<dbReference type="Gene3D" id="3.30.160.60">
    <property type="entry name" value="Classic Zinc Finger"/>
    <property type="match status" value="11"/>
</dbReference>
<feature type="domain" description="C2H2-type" evidence="16">
    <location>
        <begin position="621"/>
        <end position="648"/>
    </location>
</feature>
<feature type="domain" description="C2H2-type" evidence="16">
    <location>
        <begin position="658"/>
        <end position="685"/>
    </location>
</feature>
<evidence type="ECO:0000256" key="12">
    <source>
        <dbReference type="ARBA" id="ARBA00023242"/>
    </source>
</evidence>
<dbReference type="FunFam" id="3.30.160.60:FF:000690">
    <property type="entry name" value="Zinc finger protein 354C"/>
    <property type="match status" value="1"/>
</dbReference>